<evidence type="ECO:0000256" key="4">
    <source>
        <dbReference type="ARBA" id="ARBA00023002"/>
    </source>
</evidence>
<comment type="caution">
    <text evidence="9">The sequence shown here is derived from an EMBL/GenBank/DDBJ whole genome shotgun (WGS) entry which is preliminary data.</text>
</comment>
<dbReference type="InterPro" id="IPR048037">
    <property type="entry name" value="DmmA-like_C"/>
</dbReference>
<evidence type="ECO:0000259" key="7">
    <source>
        <dbReference type="Pfam" id="PF22289"/>
    </source>
</evidence>
<evidence type="ECO:0000259" key="8">
    <source>
        <dbReference type="Pfam" id="PF22290"/>
    </source>
</evidence>
<feature type="domain" description="Dimethylamine monooxygenase subunit DmmA-like C-terminal" evidence="7">
    <location>
        <begin position="134"/>
        <end position="177"/>
    </location>
</feature>
<accession>A0A3L7AA80</accession>
<dbReference type="RefSeq" id="WP_121624164.1">
    <property type="nucleotide sequence ID" value="NZ_JACIIW010000007.1"/>
</dbReference>
<keyword evidence="10" id="KW-1185">Reference proteome</keyword>
<dbReference type="Proteomes" id="UP000269692">
    <property type="component" value="Unassembled WGS sequence"/>
</dbReference>
<evidence type="ECO:0000313" key="9">
    <source>
        <dbReference type="EMBL" id="RLP76710.1"/>
    </source>
</evidence>
<organism evidence="9 10">
    <name type="scientific">Xanthobacter tagetidis</name>
    <dbReference type="NCBI Taxonomy" id="60216"/>
    <lineage>
        <taxon>Bacteria</taxon>
        <taxon>Pseudomonadati</taxon>
        <taxon>Pseudomonadota</taxon>
        <taxon>Alphaproteobacteria</taxon>
        <taxon>Hyphomicrobiales</taxon>
        <taxon>Xanthobacteraceae</taxon>
        <taxon>Xanthobacter</taxon>
    </lineage>
</organism>
<evidence type="ECO:0000256" key="6">
    <source>
        <dbReference type="ARBA" id="ARBA00023014"/>
    </source>
</evidence>
<dbReference type="AlphaFoldDB" id="A0A3L7AA80"/>
<evidence type="ECO:0000256" key="2">
    <source>
        <dbReference type="ARBA" id="ARBA00022714"/>
    </source>
</evidence>
<dbReference type="EMBL" id="RCTF01000012">
    <property type="protein sequence ID" value="RLP76710.1"/>
    <property type="molecule type" value="Genomic_DNA"/>
</dbReference>
<evidence type="ECO:0000256" key="5">
    <source>
        <dbReference type="ARBA" id="ARBA00023004"/>
    </source>
</evidence>
<protein>
    <submittedName>
        <fullName evidence="9">Uncharacterized protein</fullName>
    </submittedName>
</protein>
<evidence type="ECO:0000256" key="3">
    <source>
        <dbReference type="ARBA" id="ARBA00022723"/>
    </source>
</evidence>
<dbReference type="GO" id="GO:0046872">
    <property type="term" value="F:metal ion binding"/>
    <property type="evidence" value="ECO:0007669"/>
    <property type="project" value="UniProtKB-KW"/>
</dbReference>
<proteinExistence type="predicted"/>
<keyword evidence="1" id="KW-0285">Flavoprotein</keyword>
<feature type="domain" description="Dimethylamine monooxygenase subunit DmmA-like N-terminal" evidence="8">
    <location>
        <begin position="5"/>
        <end position="121"/>
    </location>
</feature>
<dbReference type="GO" id="GO:0051537">
    <property type="term" value="F:2 iron, 2 sulfur cluster binding"/>
    <property type="evidence" value="ECO:0007669"/>
    <property type="project" value="UniProtKB-KW"/>
</dbReference>
<sequence length="195" mass="20775">MSDQGIKSRPKYQPIAPEPAGRHHLLVVEGAEVPGGALAEGVSPAAFEVWTVAHRSAVPGAPVMEEAAGAVRTFRSVPHLLGALQERLARERMGLRLYGAGTEPFVWDVFGIAQAAGLGRQETGFAHVGTQARRIFCVHCRAVTENVSTSIVTCSGCGASLFVRDHFSRRLAAFMGVQVDAEVPGEVPEAEELYA</sequence>
<dbReference type="OrthoDB" id="6955242at2"/>
<dbReference type="Pfam" id="PF22290">
    <property type="entry name" value="DmmA-like_N"/>
    <property type="match status" value="1"/>
</dbReference>
<keyword evidence="2" id="KW-0001">2Fe-2S</keyword>
<keyword evidence="3" id="KW-0479">Metal-binding</keyword>
<dbReference type="NCBIfam" id="NF041259">
    <property type="entry name" value="mono_DmmA_fam"/>
    <property type="match status" value="1"/>
</dbReference>
<evidence type="ECO:0000256" key="1">
    <source>
        <dbReference type="ARBA" id="ARBA00022630"/>
    </source>
</evidence>
<evidence type="ECO:0000313" key="10">
    <source>
        <dbReference type="Proteomes" id="UP000269692"/>
    </source>
</evidence>
<gene>
    <name evidence="9" type="ORF">D9R14_15095</name>
</gene>
<dbReference type="InterPro" id="IPR054582">
    <property type="entry name" value="DmmA-like_N"/>
</dbReference>
<dbReference type="Pfam" id="PF22289">
    <property type="entry name" value="DmmA-like_C"/>
    <property type="match status" value="1"/>
</dbReference>
<keyword evidence="6" id="KW-0411">Iron-sulfur</keyword>
<name>A0A3L7AA80_9HYPH</name>
<dbReference type="GO" id="GO:0016491">
    <property type="term" value="F:oxidoreductase activity"/>
    <property type="evidence" value="ECO:0007669"/>
    <property type="project" value="UniProtKB-KW"/>
</dbReference>
<keyword evidence="4" id="KW-0560">Oxidoreductase</keyword>
<keyword evidence="5" id="KW-0408">Iron</keyword>
<reference evidence="9 10" key="1">
    <citation type="submission" date="2018-10" db="EMBL/GenBank/DDBJ databases">
        <title>Xanthobacter tagetidis genome sequencing and assembly.</title>
        <authorList>
            <person name="Maclea K.S."/>
            <person name="Goen A.E."/>
            <person name="Fatima S.A."/>
        </authorList>
    </citation>
    <scope>NUCLEOTIDE SEQUENCE [LARGE SCALE GENOMIC DNA]</scope>
    <source>
        <strain evidence="9 10">ATCC 700314</strain>
    </source>
</reference>